<evidence type="ECO:0000256" key="4">
    <source>
        <dbReference type="ARBA" id="ARBA00023136"/>
    </source>
</evidence>
<name>A0A0M9VPW9_9BASI</name>
<proteinExistence type="predicted"/>
<dbReference type="VEuPathDB" id="FungiDB:Malapachy_1054"/>
<keyword evidence="2" id="KW-0812">Transmembrane</keyword>
<dbReference type="RefSeq" id="XP_017992521.1">
    <property type="nucleotide sequence ID" value="XM_018135565.1"/>
</dbReference>
<evidence type="ECO:0000313" key="7">
    <source>
        <dbReference type="Proteomes" id="UP000037751"/>
    </source>
</evidence>
<keyword evidence="7" id="KW-1185">Reference proteome</keyword>
<dbReference type="Proteomes" id="UP000037751">
    <property type="component" value="Unassembled WGS sequence"/>
</dbReference>
<gene>
    <name evidence="6" type="ORF">Malapachy_1054</name>
</gene>
<feature type="domain" description="Armadillo-like helical" evidence="5">
    <location>
        <begin position="541"/>
        <end position="760"/>
    </location>
</feature>
<dbReference type="PANTHER" id="PTHR13608:SF3">
    <property type="entry name" value="ARMADILLO-LIKE HELICAL DOMAIN-CONTAINING PROTEIN 3"/>
    <property type="match status" value="1"/>
</dbReference>
<evidence type="ECO:0000256" key="2">
    <source>
        <dbReference type="ARBA" id="ARBA00022692"/>
    </source>
</evidence>
<dbReference type="AlphaFoldDB" id="A0A0M9VPW9"/>
<dbReference type="GeneID" id="28727440"/>
<comment type="caution">
    <text evidence="6">The sequence shown here is derived from an EMBL/GenBank/DDBJ whole genome shotgun (WGS) entry which is preliminary data.</text>
</comment>
<dbReference type="InterPro" id="IPR013636">
    <property type="entry name" value="ARMH3_C"/>
</dbReference>
<accession>A0A0M9VPW9</accession>
<keyword evidence="3" id="KW-1133">Transmembrane helix</keyword>
<evidence type="ECO:0000256" key="3">
    <source>
        <dbReference type="ARBA" id="ARBA00022989"/>
    </source>
</evidence>
<organism evidence="6 7">
    <name type="scientific">Malassezia pachydermatis</name>
    <dbReference type="NCBI Taxonomy" id="77020"/>
    <lineage>
        <taxon>Eukaryota</taxon>
        <taxon>Fungi</taxon>
        <taxon>Dikarya</taxon>
        <taxon>Basidiomycota</taxon>
        <taxon>Ustilaginomycotina</taxon>
        <taxon>Malasseziomycetes</taxon>
        <taxon>Malasseziales</taxon>
        <taxon>Malasseziaceae</taxon>
        <taxon>Malassezia</taxon>
    </lineage>
</organism>
<reference evidence="6 7" key="1">
    <citation type="submission" date="2015-07" db="EMBL/GenBank/DDBJ databases">
        <title>Draft Genome Sequence of Malassezia furfur CBS1878 and Malassezia pachydermatis CBS1879.</title>
        <authorList>
            <person name="Triana S."/>
            <person name="Ohm R."/>
            <person name="Gonzalez A."/>
            <person name="DeCock H."/>
            <person name="Restrepo S."/>
            <person name="Celis A."/>
        </authorList>
    </citation>
    <scope>NUCLEOTIDE SEQUENCE [LARGE SCALE GENOMIC DNA]</scope>
    <source>
        <strain evidence="6 7">CBS 1879</strain>
    </source>
</reference>
<dbReference type="OrthoDB" id="2012278at2759"/>
<evidence type="ECO:0000259" key="5">
    <source>
        <dbReference type="SMART" id="SM01158"/>
    </source>
</evidence>
<dbReference type="Pfam" id="PF08427">
    <property type="entry name" value="ARMH3_C"/>
    <property type="match status" value="1"/>
</dbReference>
<keyword evidence="4" id="KW-0472">Membrane</keyword>
<dbReference type="GO" id="GO:0005829">
    <property type="term" value="C:cytosol"/>
    <property type="evidence" value="ECO:0007669"/>
    <property type="project" value="TreeGrafter"/>
</dbReference>
<dbReference type="SMART" id="SM01158">
    <property type="entry name" value="DUF1741"/>
    <property type="match status" value="1"/>
</dbReference>
<evidence type="ECO:0000256" key="1">
    <source>
        <dbReference type="ARBA" id="ARBA00004370"/>
    </source>
</evidence>
<protein>
    <recommendedName>
        <fullName evidence="5">Armadillo-like helical domain-containing protein</fullName>
    </recommendedName>
</protein>
<dbReference type="EMBL" id="LGAV01000003">
    <property type="protein sequence ID" value="KOS14889.1"/>
    <property type="molecule type" value="Genomic_DNA"/>
</dbReference>
<dbReference type="PANTHER" id="PTHR13608">
    <property type="entry name" value="ARMADILLO-LIKE HELICAL DOMAIN-CONTAINING PROTEIN 3"/>
    <property type="match status" value="1"/>
</dbReference>
<comment type="subcellular location">
    <subcellularLocation>
        <location evidence="1">Membrane</location>
    </subcellularLocation>
</comment>
<dbReference type="GO" id="GO:0016020">
    <property type="term" value="C:membrane"/>
    <property type="evidence" value="ECO:0007669"/>
    <property type="project" value="UniProtKB-SubCell"/>
</dbReference>
<evidence type="ECO:0000313" key="6">
    <source>
        <dbReference type="EMBL" id="KOS14889.1"/>
    </source>
</evidence>
<sequence>MYGLVLGPSPVAAAPATLREKFRRTRGFRNCARIRGLDAVAGASSMLSAYVGNNRSVAATVASTQRATLAKLGPIFADLVPGASTLRSPSTRRGEVSVFVMPSPSSAFCIAYGQLLAGERPWEAGDATSSRRSEKSNAGPRTRYFQDLLALPVDCAFLVDHLAPISPTDLLDERYASRTDNLTAIWKEALRTWAEDTDDPQRVCHAIDTLLALASALLPKPYTNYTLDVITLLAGRMEEVDDMFFQLMEALDDTLRRPVSPADTLRTRQQTSALFLALVLTACVSGTSLSAYMLHRDIFSASMELAQHRVSGSILSETALLAALLATAGHVHGTPQAAGLGLDSISSAVVSHVGFQPYVKRVREYASSPVMARFAHAFSVQAAQMVQVYQAVPSTMDAQAWGAGWWPWASRPAPPTVPTLPPPALCTILAIWVWTHSSHTFTQSMLVPRSGEPLIVTLCSLASYVLTHAASSARATTYAHTMLQIFLALLGPTDGRTTNAVQNRLLEDEEPASQAASKPMLIDRIRLCRDKSNPLPPHPKSGAKRPRRLLVSVLDNVTLFLKYNRSKRLDTSAFRTAFLLLQRSIMLCAQQQVRLEYDWMEVWRASLATIAFLVSRQHEFGSEAASVAQNALETLSLALVQSDRFLQSPSETHWLIYELARAQETLTKAAEWIAEPRNMPWALLWDVLQAVHTHMAQWREEAQTSAATSFFRRSHTNEPVSMHTILSMIQELDLASLLAPEKPACATIVRQAQSSSTRHQHHGVPSVPLALLRFIQQDILAMLRAYY</sequence>
<dbReference type="InterPro" id="IPR039868">
    <property type="entry name" value="ARMD3-like"/>
</dbReference>